<dbReference type="Proteomes" id="UP000233398">
    <property type="component" value="Unassembled WGS sequence"/>
</dbReference>
<dbReference type="OrthoDB" id="9767864at2"/>
<evidence type="ECO:0000256" key="2">
    <source>
        <dbReference type="SAM" id="MobiDB-lite"/>
    </source>
</evidence>
<evidence type="ECO:0000313" key="6">
    <source>
        <dbReference type="Proteomes" id="UP000233398"/>
    </source>
</evidence>
<dbReference type="Pfam" id="PF04984">
    <property type="entry name" value="Phage_sheath_1"/>
    <property type="match status" value="1"/>
</dbReference>
<dbReference type="PANTHER" id="PTHR35861:SF1">
    <property type="entry name" value="PHAGE TAIL SHEATH PROTEIN"/>
    <property type="match status" value="1"/>
</dbReference>
<feature type="region of interest" description="Disordered" evidence="2">
    <location>
        <begin position="29"/>
        <end position="49"/>
    </location>
</feature>
<accession>A0A2N0VLZ2</accession>
<proteinExistence type="inferred from homology"/>
<sequence length="496" mass="55431">MEKNTFFQSIWGFIKGTFIQSLKWILPNRSKEDNPNNEAPGVYTEEAADPPQAIEEVETAIPVFIGYTETKVNTPVKITSFNGYIEKFGGGTHHFGTIEIDPTGNIHLPDLKPIPDYRLFYSVKMFFANGGGKCWIISAGTYTGTVNNEDLLNGLKLLKPEDEPTLLVFPDVNSPLNSGRYEEVYNEALDHCSDNLRFLICDVEMVQDANDTIGKSASEFRNKIGSNNLKFGAAYFPDLKTTLSYDFSEDDIVIVKDGNQYVLRHSDETVQAEPDKESESFFHVVDSPGKNTYQTIKKKLNSIQLELPPSGAVAGIYVRVDYSRGVWKAPANVSLNGVTSPTVRIDDHSQSLLNVHSSGKSINAIRSFEGRGIMVWGARTLAGNDNEWRYVPVRRFFNMVEESAKNATERFVSEPNNSTTWSKIKTMLENYLYTLWKSGAMAGAKPDEAYFVKLGLGETMTARQIEEGQMIIVIGIAAVRPAEFTILQYSHKMLEA</sequence>
<evidence type="ECO:0000256" key="1">
    <source>
        <dbReference type="ARBA" id="ARBA00008005"/>
    </source>
</evidence>
<dbReference type="RefSeq" id="WP_101072688.1">
    <property type="nucleotide sequence ID" value="NZ_PISP01000001.1"/>
</dbReference>
<feature type="domain" description="Tail sheath protein C-terminal" evidence="4">
    <location>
        <begin position="385"/>
        <end position="487"/>
    </location>
</feature>
<dbReference type="EMBL" id="PISP01000001">
    <property type="protein sequence ID" value="PKD45164.1"/>
    <property type="molecule type" value="Genomic_DNA"/>
</dbReference>
<reference evidence="5 6" key="1">
    <citation type="submission" date="2017-11" db="EMBL/GenBank/DDBJ databases">
        <title>Rhodohalobacter 15182 sp. nov., isolated from a salt lake.</title>
        <authorList>
            <person name="Han S."/>
        </authorList>
    </citation>
    <scope>NUCLEOTIDE SEQUENCE [LARGE SCALE GENOMIC DNA]</scope>
    <source>
        <strain evidence="5 6">15182</strain>
    </source>
</reference>
<keyword evidence="6" id="KW-1185">Reference proteome</keyword>
<evidence type="ECO:0000259" key="4">
    <source>
        <dbReference type="Pfam" id="PF17482"/>
    </source>
</evidence>
<dbReference type="PANTHER" id="PTHR35861">
    <property type="match status" value="1"/>
</dbReference>
<comment type="caution">
    <text evidence="5">The sequence shown here is derived from an EMBL/GenBank/DDBJ whole genome shotgun (WGS) entry which is preliminary data.</text>
</comment>
<organism evidence="5 6">
    <name type="scientific">Rhodohalobacter barkolensis</name>
    <dbReference type="NCBI Taxonomy" id="2053187"/>
    <lineage>
        <taxon>Bacteria</taxon>
        <taxon>Pseudomonadati</taxon>
        <taxon>Balneolota</taxon>
        <taxon>Balneolia</taxon>
        <taxon>Balneolales</taxon>
        <taxon>Balneolaceae</taxon>
        <taxon>Rhodohalobacter</taxon>
    </lineage>
</organism>
<dbReference type="Pfam" id="PF17482">
    <property type="entry name" value="Phage_sheath_1C"/>
    <property type="match status" value="1"/>
</dbReference>
<dbReference type="Gene3D" id="3.40.50.11780">
    <property type="match status" value="1"/>
</dbReference>
<name>A0A2N0VLZ2_9BACT</name>
<feature type="domain" description="Tail sheath protein subtilisin-like" evidence="3">
    <location>
        <begin position="289"/>
        <end position="381"/>
    </location>
</feature>
<protein>
    <submittedName>
        <fullName evidence="5">Phage tail sheath family protein</fullName>
    </submittedName>
</protein>
<evidence type="ECO:0000313" key="5">
    <source>
        <dbReference type="EMBL" id="PKD45164.1"/>
    </source>
</evidence>
<dbReference type="InterPro" id="IPR052042">
    <property type="entry name" value="Tail_sheath_structural"/>
</dbReference>
<comment type="similarity">
    <text evidence="1">Belongs to the myoviridae tail sheath protein family.</text>
</comment>
<dbReference type="AlphaFoldDB" id="A0A2N0VLZ2"/>
<evidence type="ECO:0000259" key="3">
    <source>
        <dbReference type="Pfam" id="PF04984"/>
    </source>
</evidence>
<dbReference type="InterPro" id="IPR020287">
    <property type="entry name" value="Tail_sheath_C"/>
</dbReference>
<gene>
    <name evidence="5" type="ORF">CWD77_06845</name>
</gene>
<dbReference type="InterPro" id="IPR035089">
    <property type="entry name" value="Phage_sheath_subtilisin"/>
</dbReference>